<dbReference type="AlphaFoldDB" id="A0A3N4K883"/>
<sequence>MKHVVYLGILKNLIEWLEDFLKDHSRLDEFNALWTSMLPYPRFTPLTKPYQAVSQCQGKEMPNFQKTILPALVSALRNLSSTQAEPFKKTFQCVRALVDWGLVVQYGSHNELMIDMLESYLIAFHRTNLKDIFRKYRVTRETDRLVAERQRELREEYDVERRVITNQRLNLQAETDEILRAESHFNFPKINLMDHFAEHIHQFGNIPDYPTESCESAHRDQIKILYRQSNHFDPAMQILRTSNSDYTFSICELNLLQIARDGFLTTGLVGNLDVLEPRLRRRMQAARWDLRDTQDDPAFQAQGITPLVYLPSDIRLQKRWVQCPVKLTNVGSVDIVGATKRLGYYIRWYFRSELCLGYEDIPEDIDS</sequence>
<dbReference type="OrthoDB" id="5324030at2759"/>
<evidence type="ECO:0000313" key="2">
    <source>
        <dbReference type="Proteomes" id="UP000277580"/>
    </source>
</evidence>
<reference evidence="1 2" key="1">
    <citation type="journal article" date="2018" name="Nat. Ecol. Evol.">
        <title>Pezizomycetes genomes reveal the molecular basis of ectomycorrhizal truffle lifestyle.</title>
        <authorList>
            <person name="Murat C."/>
            <person name="Payen T."/>
            <person name="Noel B."/>
            <person name="Kuo A."/>
            <person name="Morin E."/>
            <person name="Chen J."/>
            <person name="Kohler A."/>
            <person name="Krizsan K."/>
            <person name="Balestrini R."/>
            <person name="Da Silva C."/>
            <person name="Montanini B."/>
            <person name="Hainaut M."/>
            <person name="Levati E."/>
            <person name="Barry K.W."/>
            <person name="Belfiori B."/>
            <person name="Cichocki N."/>
            <person name="Clum A."/>
            <person name="Dockter R.B."/>
            <person name="Fauchery L."/>
            <person name="Guy J."/>
            <person name="Iotti M."/>
            <person name="Le Tacon F."/>
            <person name="Lindquist E.A."/>
            <person name="Lipzen A."/>
            <person name="Malagnac F."/>
            <person name="Mello A."/>
            <person name="Molinier V."/>
            <person name="Miyauchi S."/>
            <person name="Poulain J."/>
            <person name="Riccioni C."/>
            <person name="Rubini A."/>
            <person name="Sitrit Y."/>
            <person name="Splivallo R."/>
            <person name="Traeger S."/>
            <person name="Wang M."/>
            <person name="Zifcakova L."/>
            <person name="Wipf D."/>
            <person name="Zambonelli A."/>
            <person name="Paolocci F."/>
            <person name="Nowrousian M."/>
            <person name="Ottonello S."/>
            <person name="Baldrian P."/>
            <person name="Spatafora J.W."/>
            <person name="Henrissat B."/>
            <person name="Nagy L.G."/>
            <person name="Aury J.M."/>
            <person name="Wincker P."/>
            <person name="Grigoriev I.V."/>
            <person name="Bonfante P."/>
            <person name="Martin F.M."/>
        </authorList>
    </citation>
    <scope>NUCLEOTIDE SEQUENCE [LARGE SCALE GENOMIC DNA]</scope>
    <source>
        <strain evidence="1 2">CCBAS932</strain>
    </source>
</reference>
<proteinExistence type="predicted"/>
<accession>A0A3N4K883</accession>
<organism evidence="1 2">
    <name type="scientific">Morchella conica CCBAS932</name>
    <dbReference type="NCBI Taxonomy" id="1392247"/>
    <lineage>
        <taxon>Eukaryota</taxon>
        <taxon>Fungi</taxon>
        <taxon>Dikarya</taxon>
        <taxon>Ascomycota</taxon>
        <taxon>Pezizomycotina</taxon>
        <taxon>Pezizomycetes</taxon>
        <taxon>Pezizales</taxon>
        <taxon>Morchellaceae</taxon>
        <taxon>Morchella</taxon>
    </lineage>
</organism>
<dbReference type="EMBL" id="ML119228">
    <property type="protein sequence ID" value="RPB06734.1"/>
    <property type="molecule type" value="Genomic_DNA"/>
</dbReference>
<evidence type="ECO:0000313" key="1">
    <source>
        <dbReference type="EMBL" id="RPB06734.1"/>
    </source>
</evidence>
<keyword evidence="2" id="KW-1185">Reference proteome</keyword>
<gene>
    <name evidence="1" type="ORF">P167DRAFT_580116</name>
</gene>
<dbReference type="InParanoid" id="A0A3N4K883"/>
<name>A0A3N4K883_9PEZI</name>
<protein>
    <submittedName>
        <fullName evidence="1">Uncharacterized protein</fullName>
    </submittedName>
</protein>
<dbReference type="Proteomes" id="UP000277580">
    <property type="component" value="Unassembled WGS sequence"/>
</dbReference>